<evidence type="ECO:0000259" key="9">
    <source>
        <dbReference type="Pfam" id="PF15361"/>
    </source>
</evidence>
<dbReference type="PANTHER" id="PTHR21723">
    <property type="entry name" value="RESISTANCE TO INHIBITORS OF CHOLINESTERASE PROTEIN 3 RIC3"/>
    <property type="match status" value="1"/>
</dbReference>
<comment type="caution">
    <text evidence="10">The sequence shown here is derived from an EMBL/GenBank/DDBJ whole genome shotgun (WGS) entry which is preliminary data.</text>
</comment>
<evidence type="ECO:0000256" key="1">
    <source>
        <dbReference type="ARBA" id="ARBA00004586"/>
    </source>
</evidence>
<keyword evidence="6 8" id="KW-0472">Membrane</keyword>
<reference evidence="10 11" key="1">
    <citation type="journal article" date="2018" name="Nat. Ecol. Evol.">
        <title>Shark genomes provide insights into elasmobranch evolution and the origin of vertebrates.</title>
        <authorList>
            <person name="Hara Y"/>
            <person name="Yamaguchi K"/>
            <person name="Onimaru K"/>
            <person name="Kadota M"/>
            <person name="Koyanagi M"/>
            <person name="Keeley SD"/>
            <person name="Tatsumi K"/>
            <person name="Tanaka K"/>
            <person name="Motone F"/>
            <person name="Kageyama Y"/>
            <person name="Nozu R"/>
            <person name="Adachi N"/>
            <person name="Nishimura O"/>
            <person name="Nakagawa R"/>
            <person name="Tanegashima C"/>
            <person name="Kiyatake I"/>
            <person name="Matsumoto R"/>
            <person name="Murakumo K"/>
            <person name="Nishida K"/>
            <person name="Terakita A"/>
            <person name="Kuratani S"/>
            <person name="Sato K"/>
            <person name="Hyodo S Kuraku.S."/>
        </authorList>
    </citation>
    <scope>NUCLEOTIDE SEQUENCE [LARGE SCALE GENOMIC DNA]</scope>
</reference>
<dbReference type="GO" id="GO:0043025">
    <property type="term" value="C:neuronal cell body"/>
    <property type="evidence" value="ECO:0007669"/>
    <property type="project" value="TreeGrafter"/>
</dbReference>
<keyword evidence="11" id="KW-1185">Reference proteome</keyword>
<feature type="domain" description="Resistance to inhibitors of cholinesterase protein 3 N-terminal" evidence="9">
    <location>
        <begin position="2"/>
        <end position="117"/>
    </location>
</feature>
<evidence type="ECO:0000313" key="10">
    <source>
        <dbReference type="EMBL" id="GCC25675.1"/>
    </source>
</evidence>
<evidence type="ECO:0000256" key="7">
    <source>
        <dbReference type="SAM" id="MobiDB-lite"/>
    </source>
</evidence>
<dbReference type="GO" id="GO:0034394">
    <property type="term" value="P:protein localization to cell surface"/>
    <property type="evidence" value="ECO:0007669"/>
    <property type="project" value="TreeGrafter"/>
</dbReference>
<dbReference type="GO" id="GO:0045202">
    <property type="term" value="C:synapse"/>
    <property type="evidence" value="ECO:0007669"/>
    <property type="project" value="GOC"/>
</dbReference>
<evidence type="ECO:0000256" key="3">
    <source>
        <dbReference type="ARBA" id="ARBA00022692"/>
    </source>
</evidence>
<evidence type="ECO:0000256" key="8">
    <source>
        <dbReference type="SAM" id="Phobius"/>
    </source>
</evidence>
<dbReference type="OrthoDB" id="9938788at2759"/>
<gene>
    <name evidence="10" type="ORF">chiPu_0004086</name>
</gene>
<comment type="similarity">
    <text evidence="2">Belongs to the ric-3 family.</text>
</comment>
<sequence>MMQRPKVSQQKQQWSVHPHFPGSHQAETAIKAKGGNSGGGNKSFMAQIIPVYGFGLFMYVLYILFKISSKSSTSSPKGRKRCRSTKTGNVKRKITDYELAQLQEKLKETEVAMEKLVLKMGTASDKITTVTTEQEEKLLRHLEEITRVIKKGQLFEGISPEKEAEESPYMEHWEGGEKSFYTYSGPEETCQNCSGPEYNFPHDTNPNIPESNELSAEELAEGFGTREDDCSSSETMEDQMRQSKIYQTLDHQPSTQVGMGSQNDGVEVEEVQCEGCEYFNQESDDLAIIAENFLVSSEVDEVSAVDDQIRDESIKDISIGEQQQIIKCKGKSKLRKRSMVVIK</sequence>
<dbReference type="InterPro" id="IPR032763">
    <property type="entry name" value="RIC3_N"/>
</dbReference>
<evidence type="ECO:0000256" key="4">
    <source>
        <dbReference type="ARBA" id="ARBA00022824"/>
    </source>
</evidence>
<evidence type="ECO:0000256" key="6">
    <source>
        <dbReference type="ARBA" id="ARBA00023136"/>
    </source>
</evidence>
<dbReference type="STRING" id="137246.A0A401S5K5"/>
<organism evidence="10 11">
    <name type="scientific">Chiloscyllium punctatum</name>
    <name type="common">Brownbanded bambooshark</name>
    <name type="synonym">Hemiscyllium punctatum</name>
    <dbReference type="NCBI Taxonomy" id="137246"/>
    <lineage>
        <taxon>Eukaryota</taxon>
        <taxon>Metazoa</taxon>
        <taxon>Chordata</taxon>
        <taxon>Craniata</taxon>
        <taxon>Vertebrata</taxon>
        <taxon>Chondrichthyes</taxon>
        <taxon>Elasmobranchii</taxon>
        <taxon>Galeomorphii</taxon>
        <taxon>Galeoidea</taxon>
        <taxon>Orectolobiformes</taxon>
        <taxon>Hemiscylliidae</taxon>
        <taxon>Chiloscyllium</taxon>
    </lineage>
</organism>
<accession>A0A401S5K5</accession>
<protein>
    <recommendedName>
        <fullName evidence="9">Resistance to inhibitors of cholinesterase protein 3 N-terminal domain-containing protein</fullName>
    </recommendedName>
</protein>
<feature type="compositionally biased region" description="Polar residues" evidence="7">
    <location>
        <begin position="1"/>
        <end position="15"/>
    </location>
</feature>
<dbReference type="GO" id="GO:0005789">
    <property type="term" value="C:endoplasmic reticulum membrane"/>
    <property type="evidence" value="ECO:0007669"/>
    <property type="project" value="UniProtKB-SubCell"/>
</dbReference>
<dbReference type="EMBL" id="BEZZ01000094">
    <property type="protein sequence ID" value="GCC25675.1"/>
    <property type="molecule type" value="Genomic_DNA"/>
</dbReference>
<dbReference type="InterPro" id="IPR026160">
    <property type="entry name" value="Ric3"/>
</dbReference>
<dbReference type="PANTHER" id="PTHR21723:SF3">
    <property type="entry name" value="PROTEIN RIC-3"/>
    <property type="match status" value="1"/>
</dbReference>
<evidence type="ECO:0000313" key="11">
    <source>
        <dbReference type="Proteomes" id="UP000287033"/>
    </source>
</evidence>
<dbReference type="Pfam" id="PF15361">
    <property type="entry name" value="RIC3"/>
    <property type="match status" value="1"/>
</dbReference>
<proteinExistence type="inferred from homology"/>
<dbReference type="GO" id="GO:0043005">
    <property type="term" value="C:neuron projection"/>
    <property type="evidence" value="ECO:0007669"/>
    <property type="project" value="TreeGrafter"/>
</dbReference>
<keyword evidence="3 8" id="KW-0812">Transmembrane</keyword>
<keyword evidence="5 8" id="KW-1133">Transmembrane helix</keyword>
<feature type="region of interest" description="Disordered" evidence="7">
    <location>
        <begin position="1"/>
        <end position="22"/>
    </location>
</feature>
<dbReference type="OMA" id="CEGCEYF"/>
<dbReference type="GO" id="GO:0007271">
    <property type="term" value="P:synaptic transmission, cholinergic"/>
    <property type="evidence" value="ECO:0007669"/>
    <property type="project" value="TreeGrafter"/>
</dbReference>
<feature type="transmembrane region" description="Helical" evidence="8">
    <location>
        <begin position="44"/>
        <end position="65"/>
    </location>
</feature>
<dbReference type="AlphaFoldDB" id="A0A401S5K5"/>
<comment type="subcellular location">
    <subcellularLocation>
        <location evidence="1">Endoplasmic reticulum membrane</location>
    </subcellularLocation>
</comment>
<keyword evidence="4" id="KW-0256">Endoplasmic reticulum</keyword>
<evidence type="ECO:0000256" key="5">
    <source>
        <dbReference type="ARBA" id="ARBA00022989"/>
    </source>
</evidence>
<evidence type="ECO:0000256" key="2">
    <source>
        <dbReference type="ARBA" id="ARBA00008538"/>
    </source>
</evidence>
<name>A0A401S5K5_CHIPU</name>
<dbReference type="Proteomes" id="UP000287033">
    <property type="component" value="Unassembled WGS sequence"/>
</dbReference>